<proteinExistence type="predicted"/>
<evidence type="ECO:0000313" key="2">
    <source>
        <dbReference type="Proteomes" id="UP000054217"/>
    </source>
</evidence>
<name>A0A0C3PB06_PISTI</name>
<dbReference type="EMBL" id="KN831968">
    <property type="protein sequence ID" value="KIO05131.1"/>
    <property type="molecule type" value="Genomic_DNA"/>
</dbReference>
<dbReference type="AlphaFoldDB" id="A0A0C3PB06"/>
<dbReference type="HOGENOM" id="CLU_2942751_0_0_1"/>
<dbReference type="Proteomes" id="UP000054217">
    <property type="component" value="Unassembled WGS sequence"/>
</dbReference>
<dbReference type="InParanoid" id="A0A0C3PB06"/>
<accession>A0A0C3PB06</accession>
<gene>
    <name evidence="1" type="ORF">M404DRAFT_533935</name>
</gene>
<organism evidence="1 2">
    <name type="scientific">Pisolithus tinctorius Marx 270</name>
    <dbReference type="NCBI Taxonomy" id="870435"/>
    <lineage>
        <taxon>Eukaryota</taxon>
        <taxon>Fungi</taxon>
        <taxon>Dikarya</taxon>
        <taxon>Basidiomycota</taxon>
        <taxon>Agaricomycotina</taxon>
        <taxon>Agaricomycetes</taxon>
        <taxon>Agaricomycetidae</taxon>
        <taxon>Boletales</taxon>
        <taxon>Sclerodermatineae</taxon>
        <taxon>Pisolithaceae</taxon>
        <taxon>Pisolithus</taxon>
    </lineage>
</organism>
<protein>
    <submittedName>
        <fullName evidence="1">Uncharacterized protein</fullName>
    </submittedName>
</protein>
<evidence type="ECO:0000313" key="1">
    <source>
        <dbReference type="EMBL" id="KIO05131.1"/>
    </source>
</evidence>
<keyword evidence="2" id="KW-1185">Reference proteome</keyword>
<sequence>MARSIADLCRSLFDFTLGGTGFQSIGTVSRKLGCVMATLKYISCWSVTDAISSANGQTLT</sequence>
<reference evidence="1 2" key="1">
    <citation type="submission" date="2014-04" db="EMBL/GenBank/DDBJ databases">
        <authorList>
            <consortium name="DOE Joint Genome Institute"/>
            <person name="Kuo A."/>
            <person name="Kohler A."/>
            <person name="Costa M.D."/>
            <person name="Nagy L.G."/>
            <person name="Floudas D."/>
            <person name="Copeland A."/>
            <person name="Barry K.W."/>
            <person name="Cichocki N."/>
            <person name="Veneault-Fourrey C."/>
            <person name="LaButti K."/>
            <person name="Lindquist E.A."/>
            <person name="Lipzen A."/>
            <person name="Lundell T."/>
            <person name="Morin E."/>
            <person name="Murat C."/>
            <person name="Sun H."/>
            <person name="Tunlid A."/>
            <person name="Henrissat B."/>
            <person name="Grigoriev I.V."/>
            <person name="Hibbett D.S."/>
            <person name="Martin F."/>
            <person name="Nordberg H.P."/>
            <person name="Cantor M.N."/>
            <person name="Hua S.X."/>
        </authorList>
    </citation>
    <scope>NUCLEOTIDE SEQUENCE [LARGE SCALE GENOMIC DNA]</scope>
    <source>
        <strain evidence="1 2">Marx 270</strain>
    </source>
</reference>
<reference evidence="2" key="2">
    <citation type="submission" date="2015-01" db="EMBL/GenBank/DDBJ databases">
        <title>Evolutionary Origins and Diversification of the Mycorrhizal Mutualists.</title>
        <authorList>
            <consortium name="DOE Joint Genome Institute"/>
            <consortium name="Mycorrhizal Genomics Consortium"/>
            <person name="Kohler A."/>
            <person name="Kuo A."/>
            <person name="Nagy L.G."/>
            <person name="Floudas D."/>
            <person name="Copeland A."/>
            <person name="Barry K.W."/>
            <person name="Cichocki N."/>
            <person name="Veneault-Fourrey C."/>
            <person name="LaButti K."/>
            <person name="Lindquist E.A."/>
            <person name="Lipzen A."/>
            <person name="Lundell T."/>
            <person name="Morin E."/>
            <person name="Murat C."/>
            <person name="Riley R."/>
            <person name="Ohm R."/>
            <person name="Sun H."/>
            <person name="Tunlid A."/>
            <person name="Henrissat B."/>
            <person name="Grigoriev I.V."/>
            <person name="Hibbett D.S."/>
            <person name="Martin F."/>
        </authorList>
    </citation>
    <scope>NUCLEOTIDE SEQUENCE [LARGE SCALE GENOMIC DNA]</scope>
    <source>
        <strain evidence="2">Marx 270</strain>
    </source>
</reference>